<protein>
    <recommendedName>
        <fullName evidence="1">BTB domain-containing protein</fullName>
    </recommendedName>
</protein>
<evidence type="ECO:0000313" key="3">
    <source>
        <dbReference type="Proteomes" id="UP000886998"/>
    </source>
</evidence>
<dbReference type="AlphaFoldDB" id="A0A8X6YJV4"/>
<dbReference type="PANTHER" id="PTHR24413">
    <property type="entry name" value="SPECKLE-TYPE POZ PROTEIN"/>
    <property type="match status" value="1"/>
</dbReference>
<sequence length="106" mass="12474">MLLYIYTAKLQDLQWDSACNLYAAADKYQILGLKSECFSFLKDNLTQDNACNLLIFADKHLDENLKSIIQDYILNHKNIFHSNEWKHLMKTNVQLAVELLYRKCTE</sequence>
<reference evidence="2" key="1">
    <citation type="submission" date="2020-08" db="EMBL/GenBank/DDBJ databases">
        <title>Multicomponent nature underlies the extraordinary mechanical properties of spider dragline silk.</title>
        <authorList>
            <person name="Kono N."/>
            <person name="Nakamura H."/>
            <person name="Mori M."/>
            <person name="Yoshida Y."/>
            <person name="Ohtoshi R."/>
            <person name="Malay A.D."/>
            <person name="Moran D.A.P."/>
            <person name="Tomita M."/>
            <person name="Numata K."/>
            <person name="Arakawa K."/>
        </authorList>
    </citation>
    <scope>NUCLEOTIDE SEQUENCE</scope>
</reference>
<evidence type="ECO:0000313" key="2">
    <source>
        <dbReference type="EMBL" id="GFY72286.1"/>
    </source>
</evidence>
<feature type="domain" description="BTB" evidence="1">
    <location>
        <begin position="1"/>
        <end position="44"/>
    </location>
</feature>
<accession>A0A8X6YJV4</accession>
<evidence type="ECO:0000259" key="1">
    <source>
        <dbReference type="Pfam" id="PF00651"/>
    </source>
</evidence>
<dbReference type="EMBL" id="BMAV01019331">
    <property type="protein sequence ID" value="GFY72286.1"/>
    <property type="molecule type" value="Genomic_DNA"/>
</dbReference>
<name>A0A8X6YJV4_9ARAC</name>
<organism evidence="2 3">
    <name type="scientific">Trichonephila inaurata madagascariensis</name>
    <dbReference type="NCBI Taxonomy" id="2747483"/>
    <lineage>
        <taxon>Eukaryota</taxon>
        <taxon>Metazoa</taxon>
        <taxon>Ecdysozoa</taxon>
        <taxon>Arthropoda</taxon>
        <taxon>Chelicerata</taxon>
        <taxon>Arachnida</taxon>
        <taxon>Araneae</taxon>
        <taxon>Araneomorphae</taxon>
        <taxon>Entelegynae</taxon>
        <taxon>Araneoidea</taxon>
        <taxon>Nephilidae</taxon>
        <taxon>Trichonephila</taxon>
        <taxon>Trichonephila inaurata</taxon>
    </lineage>
</organism>
<proteinExistence type="predicted"/>
<gene>
    <name evidence="2" type="ORF">TNIN_19051</name>
</gene>
<dbReference type="Gene3D" id="1.25.40.420">
    <property type="match status" value="1"/>
</dbReference>
<dbReference type="Proteomes" id="UP000886998">
    <property type="component" value="Unassembled WGS sequence"/>
</dbReference>
<dbReference type="Gene3D" id="3.30.710.10">
    <property type="entry name" value="Potassium Channel Kv1.1, Chain A"/>
    <property type="match status" value="1"/>
</dbReference>
<comment type="caution">
    <text evidence="2">The sequence shown here is derived from an EMBL/GenBank/DDBJ whole genome shotgun (WGS) entry which is preliminary data.</text>
</comment>
<dbReference type="Pfam" id="PF00651">
    <property type="entry name" value="BTB"/>
    <property type="match status" value="1"/>
</dbReference>
<keyword evidence="3" id="KW-1185">Reference proteome</keyword>
<dbReference type="InterPro" id="IPR011333">
    <property type="entry name" value="SKP1/BTB/POZ_sf"/>
</dbReference>
<dbReference type="OrthoDB" id="6434910at2759"/>
<dbReference type="InterPro" id="IPR000210">
    <property type="entry name" value="BTB/POZ_dom"/>
</dbReference>
<dbReference type="SUPFAM" id="SSF54695">
    <property type="entry name" value="POZ domain"/>
    <property type="match status" value="1"/>
</dbReference>